<dbReference type="SUPFAM" id="SSF50998">
    <property type="entry name" value="Quinoprotein alcohol dehydrogenase-like"/>
    <property type="match status" value="1"/>
</dbReference>
<dbReference type="Gene3D" id="2.130.10.10">
    <property type="entry name" value="YVTN repeat-like/Quinoprotein amine dehydrogenase"/>
    <property type="match status" value="1"/>
</dbReference>
<feature type="chain" id="PRO_5043846264" evidence="1">
    <location>
        <begin position="26"/>
        <end position="410"/>
    </location>
</feature>
<dbReference type="InterPro" id="IPR018391">
    <property type="entry name" value="PQQ_b-propeller_rpt"/>
</dbReference>
<dbReference type="PANTHER" id="PTHR34512">
    <property type="entry name" value="CELL SURFACE PROTEIN"/>
    <property type="match status" value="1"/>
</dbReference>
<dbReference type="EMBL" id="JASCXX010000002">
    <property type="protein sequence ID" value="MDI6447755.1"/>
    <property type="molecule type" value="Genomic_DNA"/>
</dbReference>
<gene>
    <name evidence="3" type="ORF">QJ522_01770</name>
</gene>
<dbReference type="SMART" id="SM00564">
    <property type="entry name" value="PQQ"/>
    <property type="match status" value="3"/>
</dbReference>
<dbReference type="InterPro" id="IPR015943">
    <property type="entry name" value="WD40/YVTN_repeat-like_dom_sf"/>
</dbReference>
<evidence type="ECO:0000313" key="3">
    <source>
        <dbReference type="EMBL" id="MDI6447755.1"/>
    </source>
</evidence>
<dbReference type="PANTHER" id="PTHR34512:SF30">
    <property type="entry name" value="OUTER MEMBRANE PROTEIN ASSEMBLY FACTOR BAMB"/>
    <property type="match status" value="1"/>
</dbReference>
<comment type="caution">
    <text evidence="3">The sequence shown here is derived from an EMBL/GenBank/DDBJ whole genome shotgun (WGS) entry which is preliminary data.</text>
</comment>
<dbReference type="InterPro" id="IPR002372">
    <property type="entry name" value="PQQ_rpt_dom"/>
</dbReference>
<name>A0AAW6TT25_9BACT</name>
<feature type="domain" description="Pyrrolo-quinoline quinone repeat" evidence="2">
    <location>
        <begin position="89"/>
        <end position="333"/>
    </location>
</feature>
<reference evidence="3" key="1">
    <citation type="submission" date="2023-05" db="EMBL/GenBank/DDBJ databases">
        <title>Anaerotaeda fermentans gen. nov., sp. nov., a novel anaerobic planctomycete of the new family within the order Sedimentisphaerales isolated from Taman Peninsula, Russia.</title>
        <authorList>
            <person name="Khomyakova M.A."/>
            <person name="Merkel A.Y."/>
            <person name="Slobodkin A.I."/>
        </authorList>
    </citation>
    <scope>NUCLEOTIDE SEQUENCE</scope>
    <source>
        <strain evidence="3">M17dextr</strain>
    </source>
</reference>
<dbReference type="AlphaFoldDB" id="A0AAW6TT25"/>
<evidence type="ECO:0000259" key="2">
    <source>
        <dbReference type="Pfam" id="PF13360"/>
    </source>
</evidence>
<feature type="signal peptide" evidence="1">
    <location>
        <begin position="1"/>
        <end position="25"/>
    </location>
</feature>
<dbReference type="PROSITE" id="PS51257">
    <property type="entry name" value="PROKAR_LIPOPROTEIN"/>
    <property type="match status" value="1"/>
</dbReference>
<evidence type="ECO:0000313" key="4">
    <source>
        <dbReference type="Proteomes" id="UP001431776"/>
    </source>
</evidence>
<accession>A0AAW6TT25</accession>
<sequence>MEWTNRSRVVMVGCAVLILACGAPAQDWPQWRGPARDGKVSGFAAPSQWPTELTSQWTTTVGQGDATPALVGGKLYVFARQGGEEVTLCLNAADGKEVWRDAYAAQEVTGAPARHPGPRSSPTVADGKVITLGVGGVLSCLDAATGKVLWRKDPFPRVVPRFFTSTSPIVVDGMAIAHLGGQGNGALIAFDLAGGEEKWRWGGEGPEYASPVLLTVAGTKQIVTLTEKSIVGVGAADGKLHWQLPFAPAGRAYNAATPIVDSQTVIYTGAGRGTKAVKIARQGEGFVAEELWSNPDLAPQYNTPVLRNGLLFGLSNSGNLFCIDAQTGRTAWTDATSRDRSGFGAIVDAGSCLMALPSSSELIVFKPTAERFEQIVQIKVAQTPSYAHPVVAGNRIVVKDQDAVTMWTLQ</sequence>
<dbReference type="Proteomes" id="UP001431776">
    <property type="component" value="Unassembled WGS sequence"/>
</dbReference>
<keyword evidence="1" id="KW-0732">Signal</keyword>
<organism evidence="3 4">
    <name type="scientific">Anaerobaca lacustris</name>
    <dbReference type="NCBI Taxonomy" id="3044600"/>
    <lineage>
        <taxon>Bacteria</taxon>
        <taxon>Pseudomonadati</taxon>
        <taxon>Planctomycetota</taxon>
        <taxon>Phycisphaerae</taxon>
        <taxon>Sedimentisphaerales</taxon>
        <taxon>Anaerobacaceae</taxon>
        <taxon>Anaerobaca</taxon>
    </lineage>
</organism>
<dbReference type="Pfam" id="PF13360">
    <property type="entry name" value="PQQ_2"/>
    <property type="match status" value="1"/>
</dbReference>
<dbReference type="Gene3D" id="2.40.10.480">
    <property type="match status" value="1"/>
</dbReference>
<proteinExistence type="predicted"/>
<protein>
    <submittedName>
        <fullName evidence="3">PQQ-like beta-propeller repeat protein</fullName>
    </submittedName>
</protein>
<evidence type="ECO:0000256" key="1">
    <source>
        <dbReference type="SAM" id="SignalP"/>
    </source>
</evidence>
<dbReference type="InterPro" id="IPR011047">
    <property type="entry name" value="Quinoprotein_ADH-like_sf"/>
</dbReference>
<dbReference type="RefSeq" id="WP_349243167.1">
    <property type="nucleotide sequence ID" value="NZ_JASCXX010000002.1"/>
</dbReference>
<keyword evidence="4" id="KW-1185">Reference proteome</keyword>